<dbReference type="EMBL" id="JARBDR010000921">
    <property type="protein sequence ID" value="KAJ8299826.1"/>
    <property type="molecule type" value="Genomic_DNA"/>
</dbReference>
<dbReference type="InterPro" id="IPR010795">
    <property type="entry name" value="Prenylcys_lyase"/>
</dbReference>
<keyword evidence="10" id="KW-1185">Reference proteome</keyword>
<dbReference type="InterPro" id="IPR017046">
    <property type="entry name" value="Prenylcysteine_Oxase1"/>
</dbReference>
<evidence type="ECO:0000256" key="7">
    <source>
        <dbReference type="ARBA" id="ARBA00023180"/>
    </source>
</evidence>
<dbReference type="Gene3D" id="1.10.405.20">
    <property type="match status" value="1"/>
</dbReference>
<evidence type="ECO:0000313" key="10">
    <source>
        <dbReference type="Proteomes" id="UP001217089"/>
    </source>
</evidence>
<gene>
    <name evidence="9" type="ORF">KUTeg_023886</name>
</gene>
<dbReference type="InterPro" id="IPR009057">
    <property type="entry name" value="Homeodomain-like_sf"/>
</dbReference>
<evidence type="ECO:0000256" key="2">
    <source>
        <dbReference type="ARBA" id="ARBA00009967"/>
    </source>
</evidence>
<dbReference type="PANTHER" id="PTHR15944:SF0">
    <property type="entry name" value="PRENYLCYSTEINE LYASE DOMAIN-CONTAINING PROTEIN"/>
    <property type="match status" value="1"/>
</dbReference>
<comment type="similarity">
    <text evidence="2">Belongs to the prenylcysteine oxidase family.</text>
</comment>
<accession>A0ABQ9E300</accession>
<keyword evidence="3" id="KW-0285">Flavoprotein</keyword>
<dbReference type="Pfam" id="PF13384">
    <property type="entry name" value="HTH_23"/>
    <property type="match status" value="1"/>
</dbReference>
<evidence type="ECO:0000256" key="6">
    <source>
        <dbReference type="ARBA" id="ARBA00023002"/>
    </source>
</evidence>
<dbReference type="Gene3D" id="3.50.50.60">
    <property type="entry name" value="FAD/NAD(P)-binding domain"/>
    <property type="match status" value="1"/>
</dbReference>
<reference evidence="9 10" key="1">
    <citation type="submission" date="2022-12" db="EMBL/GenBank/DDBJ databases">
        <title>Chromosome-level genome of Tegillarca granosa.</title>
        <authorList>
            <person name="Kim J."/>
        </authorList>
    </citation>
    <scope>NUCLEOTIDE SEQUENCE [LARGE SCALE GENOMIC DNA]</scope>
    <source>
        <strain evidence="9">Teg-2019</strain>
        <tissue evidence="9">Adductor muscle</tissue>
    </source>
</reference>
<dbReference type="Proteomes" id="UP001217089">
    <property type="component" value="Unassembled WGS sequence"/>
</dbReference>
<keyword evidence="6" id="KW-0560">Oxidoreductase</keyword>
<comment type="cofactor">
    <cofactor evidence="1">
        <name>FAD</name>
        <dbReference type="ChEBI" id="CHEBI:57692"/>
    </cofactor>
</comment>
<sequence>MSLPSVLNTFSVKSRDGENSDLSTPVKELIVQKYLSGEKYSVIARNLGLPRNTVYTVVKRYLERGSVETPSRYGRKRKLDDRDVRQLLRILLKCLKTAHHLSGQISSNKYTCISLALSVNNARYVCPSYKGIIGGGIGGTSAAYFLRELFGSKASIDLFEKKSIGGRLATVSIAGNEYEAGGSIIHPKNLYMVNFTDILGLKKRQDDDVEIISIFDGKKLLFTTSQYTVVTLSKLFWRYGMDIYNVKSWLQDKFMKNFSRIYKIQEEKYAYTTVTDLINAMDPTFVKYLKKSIRQLMKEDGFSDLFIDEMVMGGLRMNYGQTPDIHAFVGAVSMAGIEQGLWNVQGGNKRIPEKLVKKTDVNLIDGEVTLVRYLEDEESPYEVHYIPVKHGQEKPKPKKKQYDIVVIATPLHNDVSNIQFEDFPQDIENFPQKYHTTIATFVEGEPNLATYGLDKFEDLPDGIFTSNPDLFLNSFGKQKPVDDRKHLQSKPAQENFIVGKIFSNKAPDELEVQKYFPIRNDIRMIKWLAYPEYDFYTDELPPFVLHDRLYYINGIELAASAMEMSAIGAKNVALLAYNHWFGHYDKINEHYTEAGDKGSERFRKVQKGSERM</sequence>
<evidence type="ECO:0000256" key="3">
    <source>
        <dbReference type="ARBA" id="ARBA00022630"/>
    </source>
</evidence>
<dbReference type="Pfam" id="PF07156">
    <property type="entry name" value="Prenylcys_lyase"/>
    <property type="match status" value="1"/>
</dbReference>
<protein>
    <recommendedName>
        <fullName evidence="8">Prenylcysteine lyase domain-containing protein</fullName>
    </recommendedName>
</protein>
<comment type="caution">
    <text evidence="9">The sequence shown here is derived from an EMBL/GenBank/DDBJ whole genome shotgun (WGS) entry which is preliminary data.</text>
</comment>
<evidence type="ECO:0000313" key="9">
    <source>
        <dbReference type="EMBL" id="KAJ8299826.1"/>
    </source>
</evidence>
<keyword evidence="4" id="KW-0732">Signal</keyword>
<dbReference type="Gene3D" id="1.10.10.10">
    <property type="entry name" value="Winged helix-like DNA-binding domain superfamily/Winged helix DNA-binding domain"/>
    <property type="match status" value="1"/>
</dbReference>
<dbReference type="InterPro" id="IPR036188">
    <property type="entry name" value="FAD/NAD-bd_sf"/>
</dbReference>
<dbReference type="InterPro" id="IPR036388">
    <property type="entry name" value="WH-like_DNA-bd_sf"/>
</dbReference>
<evidence type="ECO:0000256" key="5">
    <source>
        <dbReference type="ARBA" id="ARBA00022827"/>
    </source>
</evidence>
<dbReference type="PANTHER" id="PTHR15944">
    <property type="entry name" value="FARNESYLCYSTEINE LYASE"/>
    <property type="match status" value="1"/>
</dbReference>
<name>A0ABQ9E300_TEGGR</name>
<evidence type="ECO:0000256" key="1">
    <source>
        <dbReference type="ARBA" id="ARBA00001974"/>
    </source>
</evidence>
<dbReference type="Gene3D" id="3.30.70.1990">
    <property type="match status" value="1"/>
</dbReference>
<evidence type="ECO:0000259" key="8">
    <source>
        <dbReference type="Pfam" id="PF07156"/>
    </source>
</evidence>
<organism evidence="9 10">
    <name type="scientific">Tegillarca granosa</name>
    <name type="common">Malaysian cockle</name>
    <name type="synonym">Anadara granosa</name>
    <dbReference type="NCBI Taxonomy" id="220873"/>
    <lineage>
        <taxon>Eukaryota</taxon>
        <taxon>Metazoa</taxon>
        <taxon>Spiralia</taxon>
        <taxon>Lophotrochozoa</taxon>
        <taxon>Mollusca</taxon>
        <taxon>Bivalvia</taxon>
        <taxon>Autobranchia</taxon>
        <taxon>Pteriomorphia</taxon>
        <taxon>Arcoida</taxon>
        <taxon>Arcoidea</taxon>
        <taxon>Arcidae</taxon>
        <taxon>Tegillarca</taxon>
    </lineage>
</organism>
<keyword evidence="5" id="KW-0274">FAD</keyword>
<dbReference type="SUPFAM" id="SSF51905">
    <property type="entry name" value="FAD/NAD(P)-binding domain"/>
    <property type="match status" value="1"/>
</dbReference>
<dbReference type="Pfam" id="PF13450">
    <property type="entry name" value="NAD_binding_8"/>
    <property type="match status" value="1"/>
</dbReference>
<dbReference type="SUPFAM" id="SSF46689">
    <property type="entry name" value="Homeodomain-like"/>
    <property type="match status" value="1"/>
</dbReference>
<proteinExistence type="inferred from homology"/>
<evidence type="ECO:0000256" key="4">
    <source>
        <dbReference type="ARBA" id="ARBA00022729"/>
    </source>
</evidence>
<feature type="domain" description="Prenylcysteine lyase" evidence="8">
    <location>
        <begin position="222"/>
        <end position="589"/>
    </location>
</feature>
<keyword evidence="7" id="KW-0325">Glycoprotein</keyword>